<keyword evidence="2" id="KW-1003">Cell membrane</keyword>
<dbReference type="GO" id="GO:0031295">
    <property type="term" value="P:T cell costimulation"/>
    <property type="evidence" value="ECO:0007669"/>
    <property type="project" value="TreeGrafter"/>
</dbReference>
<keyword evidence="7" id="KW-1015">Disulfide bond</keyword>
<evidence type="ECO:0000256" key="10">
    <source>
        <dbReference type="ARBA" id="ARBA00023319"/>
    </source>
</evidence>
<evidence type="ECO:0000256" key="4">
    <source>
        <dbReference type="ARBA" id="ARBA00022729"/>
    </source>
</evidence>
<evidence type="ECO:0000256" key="8">
    <source>
        <dbReference type="ARBA" id="ARBA00023170"/>
    </source>
</evidence>
<accession>A0A0E9XPS5</accession>
<keyword evidence="8" id="KW-0675">Receptor</keyword>
<organism evidence="12">
    <name type="scientific">Anguilla anguilla</name>
    <name type="common">European freshwater eel</name>
    <name type="synonym">Muraena anguilla</name>
    <dbReference type="NCBI Taxonomy" id="7936"/>
    <lineage>
        <taxon>Eukaryota</taxon>
        <taxon>Metazoa</taxon>
        <taxon>Chordata</taxon>
        <taxon>Craniata</taxon>
        <taxon>Vertebrata</taxon>
        <taxon>Euteleostomi</taxon>
        <taxon>Actinopterygii</taxon>
        <taxon>Neopterygii</taxon>
        <taxon>Teleostei</taxon>
        <taxon>Anguilliformes</taxon>
        <taxon>Anguillidae</taxon>
        <taxon>Anguilla</taxon>
    </lineage>
</organism>
<dbReference type="InterPro" id="IPR013106">
    <property type="entry name" value="Ig_V-set"/>
</dbReference>
<protein>
    <recommendedName>
        <fullName evidence="11">Immunoglobulin V-set domain-containing protein</fullName>
    </recommendedName>
</protein>
<reference evidence="12" key="2">
    <citation type="journal article" date="2015" name="Fish Shellfish Immunol.">
        <title>Early steps in the European eel (Anguilla anguilla)-Vibrio vulnificus interaction in the gills: Role of the RtxA13 toxin.</title>
        <authorList>
            <person name="Callol A."/>
            <person name="Pajuelo D."/>
            <person name="Ebbesson L."/>
            <person name="Teles M."/>
            <person name="MacKenzie S."/>
            <person name="Amaro C."/>
        </authorList>
    </citation>
    <scope>NUCLEOTIDE SEQUENCE</scope>
</reference>
<reference evidence="12" key="1">
    <citation type="submission" date="2014-11" db="EMBL/GenBank/DDBJ databases">
        <authorList>
            <person name="Amaro Gonzalez C."/>
        </authorList>
    </citation>
    <scope>NUCLEOTIDE SEQUENCE</scope>
</reference>
<keyword evidence="5" id="KW-1133">Transmembrane helix</keyword>
<dbReference type="SUPFAM" id="SSF48726">
    <property type="entry name" value="Immunoglobulin"/>
    <property type="match status" value="2"/>
</dbReference>
<evidence type="ECO:0000256" key="3">
    <source>
        <dbReference type="ARBA" id="ARBA00022692"/>
    </source>
</evidence>
<dbReference type="Gene3D" id="2.60.40.10">
    <property type="entry name" value="Immunoglobulins"/>
    <property type="match status" value="2"/>
</dbReference>
<name>A0A0E9XPS5_ANGAN</name>
<dbReference type="GO" id="GO:0009897">
    <property type="term" value="C:external side of plasma membrane"/>
    <property type="evidence" value="ECO:0007669"/>
    <property type="project" value="TreeGrafter"/>
</dbReference>
<proteinExistence type="predicted"/>
<dbReference type="InterPro" id="IPR036179">
    <property type="entry name" value="Ig-like_dom_sf"/>
</dbReference>
<dbReference type="EMBL" id="GBXM01004156">
    <property type="protein sequence ID" value="JAI04422.1"/>
    <property type="molecule type" value="Transcribed_RNA"/>
</dbReference>
<feature type="domain" description="Immunoglobulin V-set" evidence="11">
    <location>
        <begin position="2"/>
        <end position="55"/>
    </location>
</feature>
<evidence type="ECO:0000256" key="5">
    <source>
        <dbReference type="ARBA" id="ARBA00022989"/>
    </source>
</evidence>
<keyword evidence="6" id="KW-0472">Membrane</keyword>
<dbReference type="GO" id="GO:0071222">
    <property type="term" value="P:cellular response to lipopolysaccharide"/>
    <property type="evidence" value="ECO:0007669"/>
    <property type="project" value="TreeGrafter"/>
</dbReference>
<evidence type="ECO:0000256" key="7">
    <source>
        <dbReference type="ARBA" id="ARBA00023157"/>
    </source>
</evidence>
<dbReference type="GO" id="GO:0007166">
    <property type="term" value="P:cell surface receptor signaling pathway"/>
    <property type="evidence" value="ECO:0007669"/>
    <property type="project" value="TreeGrafter"/>
</dbReference>
<keyword evidence="4" id="KW-0732">Signal</keyword>
<dbReference type="InterPro" id="IPR051713">
    <property type="entry name" value="T-cell_Activation_Regulation"/>
</dbReference>
<dbReference type="InterPro" id="IPR013783">
    <property type="entry name" value="Ig-like_fold"/>
</dbReference>
<dbReference type="GO" id="GO:0042102">
    <property type="term" value="P:positive regulation of T cell proliferation"/>
    <property type="evidence" value="ECO:0007669"/>
    <property type="project" value="TreeGrafter"/>
</dbReference>
<evidence type="ECO:0000313" key="12">
    <source>
        <dbReference type="EMBL" id="JAI04422.1"/>
    </source>
</evidence>
<dbReference type="PANTHER" id="PTHR25466">
    <property type="entry name" value="T-LYMPHOCYTE ACTIVATION ANTIGEN"/>
    <property type="match status" value="1"/>
</dbReference>
<dbReference type="AlphaFoldDB" id="A0A0E9XPS5"/>
<sequence>MPHFKGRTSLFKDQIKNGNASLLLQNCNMQDSGAYQCYTSTKQGNTNNIVNMKVHAPIQSVIKKIGNEVKCLFQDIYSHPNVSWTTEPSTQSDTLKDETPISKNHSLYSVESKVRMLGNVSDYTYICSVTSADGKQKWTTSLRHQELYGGNMLIPCLAPGAFKSHNFTLKWTIARENNSEVILTFDSVTDRS</sequence>
<keyword evidence="10" id="KW-0393">Immunoglobulin domain</keyword>
<dbReference type="GO" id="GO:0006955">
    <property type="term" value="P:immune response"/>
    <property type="evidence" value="ECO:0007669"/>
    <property type="project" value="TreeGrafter"/>
</dbReference>
<evidence type="ECO:0000259" key="11">
    <source>
        <dbReference type="Pfam" id="PF07686"/>
    </source>
</evidence>
<evidence type="ECO:0000256" key="1">
    <source>
        <dbReference type="ARBA" id="ARBA00004251"/>
    </source>
</evidence>
<dbReference type="GO" id="GO:0042130">
    <property type="term" value="P:negative regulation of T cell proliferation"/>
    <property type="evidence" value="ECO:0007669"/>
    <property type="project" value="TreeGrafter"/>
</dbReference>
<comment type="subcellular location">
    <subcellularLocation>
        <location evidence="1">Cell membrane</location>
        <topology evidence="1">Single-pass type I membrane protein</topology>
    </subcellularLocation>
</comment>
<dbReference type="Pfam" id="PF07686">
    <property type="entry name" value="V-set"/>
    <property type="match status" value="1"/>
</dbReference>
<dbReference type="PANTHER" id="PTHR25466:SF14">
    <property type="entry name" value="BUTYROPHILIN SUBFAMILY 2 MEMBER A2-LIKE-RELATED"/>
    <property type="match status" value="1"/>
</dbReference>
<keyword evidence="3" id="KW-0812">Transmembrane</keyword>
<keyword evidence="9" id="KW-0325">Glycoprotein</keyword>
<evidence type="ECO:0000256" key="6">
    <source>
        <dbReference type="ARBA" id="ARBA00023136"/>
    </source>
</evidence>
<evidence type="ECO:0000256" key="9">
    <source>
        <dbReference type="ARBA" id="ARBA00023180"/>
    </source>
</evidence>
<evidence type="ECO:0000256" key="2">
    <source>
        <dbReference type="ARBA" id="ARBA00022475"/>
    </source>
</evidence>